<dbReference type="PANTHER" id="PTHR30126">
    <property type="entry name" value="HTH-TYPE TRANSCRIPTIONAL REGULATOR"/>
    <property type="match status" value="1"/>
</dbReference>
<evidence type="ECO:0000313" key="7">
    <source>
        <dbReference type="Proteomes" id="UP000285349"/>
    </source>
</evidence>
<dbReference type="InterPro" id="IPR036390">
    <property type="entry name" value="WH_DNA-bd_sf"/>
</dbReference>
<comment type="similarity">
    <text evidence="1">Belongs to the LysR transcriptional regulatory family.</text>
</comment>
<dbReference type="FunFam" id="1.10.10.10:FF:000001">
    <property type="entry name" value="LysR family transcriptional regulator"/>
    <property type="match status" value="1"/>
</dbReference>
<organism evidence="6 7">
    <name type="scientific">Pseudomonas frederiksbergensis</name>
    <dbReference type="NCBI Taxonomy" id="104087"/>
    <lineage>
        <taxon>Bacteria</taxon>
        <taxon>Pseudomonadati</taxon>
        <taxon>Pseudomonadota</taxon>
        <taxon>Gammaproteobacteria</taxon>
        <taxon>Pseudomonadales</taxon>
        <taxon>Pseudomonadaceae</taxon>
        <taxon>Pseudomonas</taxon>
    </lineage>
</organism>
<reference evidence="6 7" key="1">
    <citation type="submission" date="2016-10" db="EMBL/GenBank/DDBJ databases">
        <title>Comparative genome analysis of multiple Pseudomonas spp. focuses on biocontrol and plant growth promoting traits.</title>
        <authorList>
            <person name="Tao X.-Y."/>
            <person name="Taylor C.G."/>
        </authorList>
    </citation>
    <scope>NUCLEOTIDE SEQUENCE [LARGE SCALE GENOMIC DNA]</scope>
    <source>
        <strain evidence="6 7">37A10</strain>
    </source>
</reference>
<feature type="domain" description="HTH lysR-type" evidence="5">
    <location>
        <begin position="1"/>
        <end position="59"/>
    </location>
</feature>
<evidence type="ECO:0000256" key="1">
    <source>
        <dbReference type="ARBA" id="ARBA00009437"/>
    </source>
</evidence>
<dbReference type="EMBL" id="MOBQ01000017">
    <property type="protein sequence ID" value="RON45767.1"/>
    <property type="molecule type" value="Genomic_DNA"/>
</dbReference>
<dbReference type="Gene3D" id="1.10.10.10">
    <property type="entry name" value="Winged helix-like DNA-binding domain superfamily/Winged helix DNA-binding domain"/>
    <property type="match status" value="1"/>
</dbReference>
<dbReference type="PRINTS" id="PR00039">
    <property type="entry name" value="HTHLYSR"/>
</dbReference>
<evidence type="ECO:0000313" key="6">
    <source>
        <dbReference type="EMBL" id="RON45767.1"/>
    </source>
</evidence>
<dbReference type="AlphaFoldDB" id="A0A423K2Z7"/>
<evidence type="ECO:0000256" key="4">
    <source>
        <dbReference type="ARBA" id="ARBA00023163"/>
    </source>
</evidence>
<proteinExistence type="inferred from homology"/>
<gene>
    <name evidence="6" type="ORF">BK666_14685</name>
</gene>
<evidence type="ECO:0000256" key="3">
    <source>
        <dbReference type="ARBA" id="ARBA00023125"/>
    </source>
</evidence>
<dbReference type="PROSITE" id="PS50931">
    <property type="entry name" value="HTH_LYSR"/>
    <property type="match status" value="1"/>
</dbReference>
<comment type="caution">
    <text evidence="6">The sequence shown here is derived from an EMBL/GenBank/DDBJ whole genome shotgun (WGS) entry which is preliminary data.</text>
</comment>
<dbReference type="GO" id="GO:0000976">
    <property type="term" value="F:transcription cis-regulatory region binding"/>
    <property type="evidence" value="ECO:0007669"/>
    <property type="project" value="TreeGrafter"/>
</dbReference>
<dbReference type="InterPro" id="IPR000847">
    <property type="entry name" value="LysR_HTH_N"/>
</dbReference>
<dbReference type="GO" id="GO:0003700">
    <property type="term" value="F:DNA-binding transcription factor activity"/>
    <property type="evidence" value="ECO:0007669"/>
    <property type="project" value="InterPro"/>
</dbReference>
<dbReference type="InterPro" id="IPR036388">
    <property type="entry name" value="WH-like_DNA-bd_sf"/>
</dbReference>
<evidence type="ECO:0000259" key="5">
    <source>
        <dbReference type="PROSITE" id="PS50931"/>
    </source>
</evidence>
<evidence type="ECO:0000256" key="2">
    <source>
        <dbReference type="ARBA" id="ARBA00023015"/>
    </source>
</evidence>
<name>A0A423K2Z7_9PSED</name>
<dbReference type="SUPFAM" id="SSF46785">
    <property type="entry name" value="Winged helix' DNA-binding domain"/>
    <property type="match status" value="1"/>
</dbReference>
<dbReference type="Proteomes" id="UP000285349">
    <property type="component" value="Unassembled WGS sequence"/>
</dbReference>
<sequence length="103" mass="11381">MDRLGAMETFVYVVETGAFSAAARRLNIDQPAVSKTIVQLQTRLAVQLLLRSTRGLTPTEAGLAFFDRATKHVIEGSQRRRCSGLDGKRVLNKTQVSFIAIFV</sequence>
<dbReference type="PANTHER" id="PTHR30126:SF84">
    <property type="entry name" value="HTH-TYPE TRANSCRIPTIONAL REGULATOR PTXR"/>
    <property type="match status" value="1"/>
</dbReference>
<dbReference type="Pfam" id="PF00126">
    <property type="entry name" value="HTH_1"/>
    <property type="match status" value="1"/>
</dbReference>
<accession>A0A423K2Z7</accession>
<protein>
    <recommendedName>
        <fullName evidence="5">HTH lysR-type domain-containing protein</fullName>
    </recommendedName>
</protein>
<keyword evidence="2" id="KW-0805">Transcription regulation</keyword>
<keyword evidence="3" id="KW-0238">DNA-binding</keyword>
<keyword evidence="4" id="KW-0804">Transcription</keyword>